<evidence type="ECO:0000256" key="2">
    <source>
        <dbReference type="ARBA" id="ARBA00023015"/>
    </source>
</evidence>
<gene>
    <name evidence="7" type="ORF">AVEN_208941_1</name>
</gene>
<dbReference type="SUPFAM" id="SSF69125">
    <property type="entry name" value="Nuclear receptor coactivator interlocking domain"/>
    <property type="match status" value="1"/>
</dbReference>
<keyword evidence="5" id="KW-0175">Coiled coil</keyword>
<dbReference type="CDD" id="cd20910">
    <property type="entry name" value="NCBD_CREBBP-p300_like"/>
    <property type="match status" value="1"/>
</dbReference>
<dbReference type="Proteomes" id="UP000499080">
    <property type="component" value="Unassembled WGS sequence"/>
</dbReference>
<dbReference type="GO" id="GO:0005634">
    <property type="term" value="C:nucleus"/>
    <property type="evidence" value="ECO:0007669"/>
    <property type="project" value="InterPro"/>
</dbReference>
<protein>
    <recommendedName>
        <fullName evidence="6">Nuclear receptor coactivator CREB-bp-like interlocking domain-containing protein</fullName>
    </recommendedName>
</protein>
<feature type="domain" description="Nuclear receptor coactivator CREB-bp-like interlocking" evidence="6">
    <location>
        <begin position="22"/>
        <end position="117"/>
    </location>
</feature>
<accession>A0A4Y2HQ06</accession>
<dbReference type="GO" id="GO:0003713">
    <property type="term" value="F:transcription coactivator activity"/>
    <property type="evidence" value="ECO:0007669"/>
    <property type="project" value="InterPro"/>
</dbReference>
<keyword evidence="3" id="KW-0804">Transcription</keyword>
<dbReference type="Gene3D" id="1.10.1630.10">
    <property type="entry name" value="Nuclear receptor coactivator, CREB-bp-like, interlocking domain"/>
    <property type="match status" value="1"/>
</dbReference>
<proteinExistence type="predicted"/>
<evidence type="ECO:0000256" key="5">
    <source>
        <dbReference type="SAM" id="Coils"/>
    </source>
</evidence>
<evidence type="ECO:0000313" key="7">
    <source>
        <dbReference type="EMBL" id="GBM67233.1"/>
    </source>
</evidence>
<evidence type="ECO:0000259" key="6">
    <source>
        <dbReference type="Pfam" id="PF09030"/>
    </source>
</evidence>
<evidence type="ECO:0000256" key="3">
    <source>
        <dbReference type="ARBA" id="ARBA00023163"/>
    </source>
</evidence>
<dbReference type="GO" id="GO:0000123">
    <property type="term" value="C:histone acetyltransferase complex"/>
    <property type="evidence" value="ECO:0007669"/>
    <property type="project" value="InterPro"/>
</dbReference>
<reference evidence="7 8" key="1">
    <citation type="journal article" date="2019" name="Sci. Rep.">
        <title>Orb-weaving spider Araneus ventricosus genome elucidates the spidroin gene catalogue.</title>
        <authorList>
            <person name="Kono N."/>
            <person name="Nakamura H."/>
            <person name="Ohtoshi R."/>
            <person name="Moran D.A.P."/>
            <person name="Shinohara A."/>
            <person name="Yoshida Y."/>
            <person name="Fujiwara M."/>
            <person name="Mori M."/>
            <person name="Tomita M."/>
            <person name="Arakawa K."/>
        </authorList>
    </citation>
    <scope>NUCLEOTIDE SEQUENCE [LARGE SCALE GENOMIC DNA]</scope>
</reference>
<dbReference type="GO" id="GO:0004402">
    <property type="term" value="F:histone acetyltransferase activity"/>
    <property type="evidence" value="ECO:0007669"/>
    <property type="project" value="InterPro"/>
</dbReference>
<sequence>MVGGSVNYGNTDPDLNRVSNPALIQTTLHMQKPENQILPGVSNCMPNNPRSSVGLPQMLANTGSPQSTQAILDMLKTFRSPNFPSHHRQHVLAVLKSNPQLMGAFIKQRTGRQQQQQMNERRNMLEQQQADLANLVLDLSKLSTNS</sequence>
<dbReference type="InterPro" id="IPR014744">
    <property type="entry name" value="Nuc_rcpt_coact_CREBbp"/>
</dbReference>
<keyword evidence="1" id="KW-0677">Repeat</keyword>
<name>A0A4Y2HQ06_ARAVE</name>
<evidence type="ECO:0000256" key="4">
    <source>
        <dbReference type="ARBA" id="ARBA00023242"/>
    </source>
</evidence>
<keyword evidence="2" id="KW-0805">Transcription regulation</keyword>
<keyword evidence="8" id="KW-1185">Reference proteome</keyword>
<dbReference type="Pfam" id="PF09030">
    <property type="entry name" value="Creb_binding"/>
    <property type="match status" value="1"/>
</dbReference>
<keyword evidence="4" id="KW-0539">Nucleus</keyword>
<comment type="caution">
    <text evidence="7">The sequence shown here is derived from an EMBL/GenBank/DDBJ whole genome shotgun (WGS) entry which is preliminary data.</text>
</comment>
<dbReference type="EMBL" id="BGPR01002071">
    <property type="protein sequence ID" value="GBM67233.1"/>
    <property type="molecule type" value="Genomic_DNA"/>
</dbReference>
<dbReference type="InterPro" id="IPR037073">
    <property type="entry name" value="Nuc_rcpt_coact_CREBbp_sf"/>
</dbReference>
<feature type="coiled-coil region" evidence="5">
    <location>
        <begin position="115"/>
        <end position="145"/>
    </location>
</feature>
<evidence type="ECO:0000256" key="1">
    <source>
        <dbReference type="ARBA" id="ARBA00022737"/>
    </source>
</evidence>
<dbReference type="InterPro" id="IPR009110">
    <property type="entry name" value="Nuc_rcpt_coact"/>
</dbReference>
<organism evidence="7 8">
    <name type="scientific">Araneus ventricosus</name>
    <name type="common">Orbweaver spider</name>
    <name type="synonym">Epeira ventricosa</name>
    <dbReference type="NCBI Taxonomy" id="182803"/>
    <lineage>
        <taxon>Eukaryota</taxon>
        <taxon>Metazoa</taxon>
        <taxon>Ecdysozoa</taxon>
        <taxon>Arthropoda</taxon>
        <taxon>Chelicerata</taxon>
        <taxon>Arachnida</taxon>
        <taxon>Araneae</taxon>
        <taxon>Araneomorphae</taxon>
        <taxon>Entelegynae</taxon>
        <taxon>Araneoidea</taxon>
        <taxon>Araneidae</taxon>
        <taxon>Araneus</taxon>
    </lineage>
</organism>
<dbReference type="AlphaFoldDB" id="A0A4Y2HQ06"/>
<dbReference type="OrthoDB" id="7700330at2759"/>
<evidence type="ECO:0000313" key="8">
    <source>
        <dbReference type="Proteomes" id="UP000499080"/>
    </source>
</evidence>